<evidence type="ECO:0000256" key="16">
    <source>
        <dbReference type="SAM" id="MobiDB-lite"/>
    </source>
</evidence>
<dbReference type="GO" id="GO:0031349">
    <property type="term" value="P:positive regulation of defense response"/>
    <property type="evidence" value="ECO:0007669"/>
    <property type="project" value="UniProtKB-ARBA"/>
</dbReference>
<evidence type="ECO:0000256" key="4">
    <source>
        <dbReference type="ARBA" id="ARBA00022723"/>
    </source>
</evidence>
<evidence type="ECO:0000259" key="17">
    <source>
        <dbReference type="Pfam" id="PF17942"/>
    </source>
</evidence>
<accession>A0AAV6XS37</accession>
<keyword evidence="5" id="KW-0547">Nucleotide-binding</keyword>
<keyword evidence="4" id="KW-0479">Metal-binding</keyword>
<feature type="compositionally biased region" description="Acidic residues" evidence="16">
    <location>
        <begin position="16"/>
        <end position="25"/>
    </location>
</feature>
<dbReference type="GO" id="GO:0005524">
    <property type="term" value="F:ATP binding"/>
    <property type="evidence" value="ECO:0007669"/>
    <property type="project" value="UniProtKB-KW"/>
</dbReference>
<dbReference type="GO" id="GO:0005507">
    <property type="term" value="F:copper ion binding"/>
    <property type="evidence" value="ECO:0007669"/>
    <property type="project" value="InterPro"/>
</dbReference>
<feature type="coiled-coil region" evidence="15">
    <location>
        <begin position="572"/>
        <end position="606"/>
    </location>
</feature>
<feature type="domain" description="Morc S5" evidence="17">
    <location>
        <begin position="350"/>
        <end position="489"/>
    </location>
</feature>
<evidence type="ECO:0000256" key="10">
    <source>
        <dbReference type="ARBA" id="ARBA00022853"/>
    </source>
</evidence>
<evidence type="ECO:0000313" key="18">
    <source>
        <dbReference type="EMBL" id="KAG8383386.1"/>
    </source>
</evidence>
<organism evidence="18 19">
    <name type="scientific">Buddleja alternifolia</name>
    <dbReference type="NCBI Taxonomy" id="168488"/>
    <lineage>
        <taxon>Eukaryota</taxon>
        <taxon>Viridiplantae</taxon>
        <taxon>Streptophyta</taxon>
        <taxon>Embryophyta</taxon>
        <taxon>Tracheophyta</taxon>
        <taxon>Spermatophyta</taxon>
        <taxon>Magnoliopsida</taxon>
        <taxon>eudicotyledons</taxon>
        <taxon>Gunneridae</taxon>
        <taxon>Pentapetalae</taxon>
        <taxon>asterids</taxon>
        <taxon>lamiids</taxon>
        <taxon>Lamiales</taxon>
        <taxon>Scrophulariaceae</taxon>
        <taxon>Buddlejeae</taxon>
        <taxon>Buddleja</taxon>
    </lineage>
</organism>
<dbReference type="Pfam" id="PF17942">
    <property type="entry name" value="Morc6_S5"/>
    <property type="match status" value="1"/>
</dbReference>
<evidence type="ECO:0000256" key="7">
    <source>
        <dbReference type="ARBA" id="ARBA00022763"/>
    </source>
</evidence>
<keyword evidence="10" id="KW-0156">Chromatin regulator</keyword>
<evidence type="ECO:0000256" key="15">
    <source>
        <dbReference type="SAM" id="Coils"/>
    </source>
</evidence>
<evidence type="ECO:0000256" key="12">
    <source>
        <dbReference type="ARBA" id="ARBA00023158"/>
    </source>
</evidence>
<proteinExistence type="inferred from homology"/>
<dbReference type="GO" id="GO:0005634">
    <property type="term" value="C:nucleus"/>
    <property type="evidence" value="ECO:0007669"/>
    <property type="project" value="UniProtKB-SubCell"/>
</dbReference>
<keyword evidence="7" id="KW-0227">DNA damage</keyword>
<dbReference type="Gene3D" id="3.30.565.10">
    <property type="entry name" value="Histidine kinase-like ATPase, C-terminal domain"/>
    <property type="match status" value="1"/>
</dbReference>
<comment type="similarity">
    <text evidence="2">Belongs to the MORC ATPase protein family.</text>
</comment>
<keyword evidence="14" id="KW-0539">Nucleus</keyword>
<dbReference type="InterPro" id="IPR036890">
    <property type="entry name" value="HATPase_C_sf"/>
</dbReference>
<evidence type="ECO:0000256" key="2">
    <source>
        <dbReference type="ARBA" id="ARBA00007845"/>
    </source>
</evidence>
<keyword evidence="9" id="KW-0067">ATP-binding</keyword>
<dbReference type="GO" id="GO:0006325">
    <property type="term" value="P:chromatin organization"/>
    <property type="evidence" value="ECO:0007669"/>
    <property type="project" value="UniProtKB-KW"/>
</dbReference>
<dbReference type="PANTHER" id="PTHR23336:SF50">
    <property type="entry name" value="PROTEIN MICRORCHIDIA 1-RELATED"/>
    <property type="match status" value="1"/>
</dbReference>
<dbReference type="EMBL" id="WHWC01000004">
    <property type="protein sequence ID" value="KAG8383386.1"/>
    <property type="molecule type" value="Genomic_DNA"/>
</dbReference>
<comment type="caution">
    <text evidence="18">The sequence shown here is derived from an EMBL/GenBank/DDBJ whole genome shotgun (WGS) entry which is preliminary data.</text>
</comment>
<dbReference type="GO" id="GO:0031047">
    <property type="term" value="P:regulatory ncRNA-mediated gene silencing"/>
    <property type="evidence" value="ECO:0007669"/>
    <property type="project" value="UniProtKB-KW"/>
</dbReference>
<evidence type="ECO:0000313" key="19">
    <source>
        <dbReference type="Proteomes" id="UP000826271"/>
    </source>
</evidence>
<dbReference type="PROSITE" id="PS00080">
    <property type="entry name" value="MULTICOPPER_OXIDASE2"/>
    <property type="match status" value="1"/>
</dbReference>
<feature type="compositionally biased region" description="Low complexity" evidence="16">
    <location>
        <begin position="26"/>
        <end position="36"/>
    </location>
</feature>
<reference evidence="18" key="1">
    <citation type="submission" date="2019-10" db="EMBL/GenBank/DDBJ databases">
        <authorList>
            <person name="Zhang R."/>
            <person name="Pan Y."/>
            <person name="Wang J."/>
            <person name="Ma R."/>
            <person name="Yu S."/>
        </authorList>
    </citation>
    <scope>NUCLEOTIDE SEQUENCE</scope>
    <source>
        <strain evidence="18">LA-IB0</strain>
        <tissue evidence="18">Leaf</tissue>
    </source>
</reference>
<dbReference type="InterPro" id="IPR041006">
    <property type="entry name" value="Morc_S5"/>
</dbReference>
<dbReference type="Proteomes" id="UP000826271">
    <property type="component" value="Unassembled WGS sequence"/>
</dbReference>
<name>A0AAV6XS37_9LAMI</name>
<dbReference type="SUPFAM" id="SSF55874">
    <property type="entry name" value="ATPase domain of HSP90 chaperone/DNA topoisomerase II/histidine kinase"/>
    <property type="match status" value="1"/>
</dbReference>
<evidence type="ECO:0000256" key="14">
    <source>
        <dbReference type="ARBA" id="ARBA00023242"/>
    </source>
</evidence>
<keyword evidence="13" id="KW-0234">DNA repair</keyword>
<evidence type="ECO:0000256" key="3">
    <source>
        <dbReference type="ARBA" id="ARBA00022722"/>
    </source>
</evidence>
<comment type="subcellular location">
    <subcellularLocation>
        <location evidence="1">Nucleus</location>
    </subcellularLocation>
</comment>
<evidence type="ECO:0000256" key="5">
    <source>
        <dbReference type="ARBA" id="ARBA00022741"/>
    </source>
</evidence>
<keyword evidence="3" id="KW-0540">Nuclease</keyword>
<evidence type="ECO:0000256" key="11">
    <source>
        <dbReference type="ARBA" id="ARBA00023054"/>
    </source>
</evidence>
<dbReference type="GO" id="GO:0004519">
    <property type="term" value="F:endonuclease activity"/>
    <property type="evidence" value="ECO:0007669"/>
    <property type="project" value="UniProtKB-KW"/>
</dbReference>
<evidence type="ECO:0000256" key="9">
    <source>
        <dbReference type="ARBA" id="ARBA00022840"/>
    </source>
</evidence>
<dbReference type="FunFam" id="3.30.565.10:FF:000075">
    <property type="entry name" value="MORC family CW-type zinc finger protein 4"/>
    <property type="match status" value="1"/>
</dbReference>
<keyword evidence="11 15" id="KW-0175">Coiled coil</keyword>
<keyword evidence="19" id="KW-1185">Reference proteome</keyword>
<dbReference type="Pfam" id="PF13589">
    <property type="entry name" value="HATPase_c_3"/>
    <property type="match status" value="1"/>
</dbReference>
<dbReference type="PANTHER" id="PTHR23336">
    <property type="entry name" value="ZINC FINGER CW-TYPE COILED-COIL DOMAIN PROTEIN 3"/>
    <property type="match status" value="1"/>
</dbReference>
<evidence type="ECO:0000256" key="1">
    <source>
        <dbReference type="ARBA" id="ARBA00004123"/>
    </source>
</evidence>
<protein>
    <recommendedName>
        <fullName evidence="17">Morc S5 domain-containing protein</fullName>
    </recommendedName>
</protein>
<sequence length="619" mass="69490">MPPKQPKKIPATADVVELDSSDDEGSASATAAAGASRSKDTHNNKLQSNGEKLPIKTAFAIDYGGGKGTDSRPLENRSFWRAGAYEIGPTKSTFIQGDLEHARVHPKFLHSNATSHKWAFGAIAELLDNAVDEIDNGATFVKVDRIYNTKDNSPALLFQDDGGGMDPESMRKCMSLGYSSKTSNTTIGQYGNGFKTSTMRLGADVIVFSRAARSGRATQSVGLLSYTFLRRTRQDDVIVPMIDFDTSDHWAEPIVYGSKDDWSSNLKTILEWSPFASKDELMLQFDSIGSHGTKIIIYNLWMNDEGIYELNFDDDDEDISLRDEANHVNASKTNRRLLELQSHLSYRIRYSLRAYASILYLKRFSNFRIILRGKPVKQFSIADDLKHSKVVTYRPSASVTTKEVTVETTIGFIKEAPALGVCGFNVYHKNRLIRPYWKVTADGSSKGHGVVGVLEANFIEPAHDKQDFERSTLFLKLEARLKQMVNDYWKGHCHFVGHQPDGMRKNEVPKKLATQPQVEEVSGKISKTRLNDNSAAFQPIFGTESGSIPETSPDSTSLDDICEENIQLFMRCEGYKEKQVELKRTIEELEKELEETRKKSARLSSHLEIQRKQTLVTQR</sequence>
<dbReference type="AlphaFoldDB" id="A0AAV6XS37"/>
<gene>
    <name evidence="18" type="ORF">BUALT_Bualt04G0007100</name>
</gene>
<dbReference type="GO" id="GO:0016887">
    <property type="term" value="F:ATP hydrolysis activity"/>
    <property type="evidence" value="ECO:0007669"/>
    <property type="project" value="InterPro"/>
</dbReference>
<keyword evidence="12" id="KW-0943">RNA-mediated gene silencing</keyword>
<evidence type="ECO:0000256" key="13">
    <source>
        <dbReference type="ARBA" id="ARBA00023204"/>
    </source>
</evidence>
<dbReference type="InterPro" id="IPR002355">
    <property type="entry name" value="Cu_oxidase_Cu_BS"/>
</dbReference>
<dbReference type="GO" id="GO:0006281">
    <property type="term" value="P:DNA repair"/>
    <property type="evidence" value="ECO:0007669"/>
    <property type="project" value="UniProtKB-KW"/>
</dbReference>
<keyword evidence="6" id="KW-0255">Endonuclease</keyword>
<evidence type="ECO:0000256" key="6">
    <source>
        <dbReference type="ARBA" id="ARBA00022759"/>
    </source>
</evidence>
<dbReference type="InterPro" id="IPR045261">
    <property type="entry name" value="MORC_ATPase"/>
</dbReference>
<feature type="region of interest" description="Disordered" evidence="16">
    <location>
        <begin position="1"/>
        <end position="51"/>
    </location>
</feature>
<keyword evidence="8" id="KW-0378">Hydrolase</keyword>
<evidence type="ECO:0000256" key="8">
    <source>
        <dbReference type="ARBA" id="ARBA00022801"/>
    </source>
</evidence>